<dbReference type="VEuPathDB" id="TrichDB:TRFO_00982"/>
<organism evidence="3 4">
    <name type="scientific">Tritrichomonas foetus</name>
    <dbReference type="NCBI Taxonomy" id="1144522"/>
    <lineage>
        <taxon>Eukaryota</taxon>
        <taxon>Metamonada</taxon>
        <taxon>Parabasalia</taxon>
        <taxon>Tritrichomonadida</taxon>
        <taxon>Tritrichomonadidae</taxon>
        <taxon>Tritrichomonas</taxon>
    </lineage>
</organism>
<protein>
    <submittedName>
        <fullName evidence="3">Uncharacterized protein</fullName>
    </submittedName>
</protein>
<evidence type="ECO:0000256" key="1">
    <source>
        <dbReference type="SAM" id="Coils"/>
    </source>
</evidence>
<name>A0A1J4L3N4_9EUKA</name>
<keyword evidence="1" id="KW-0175">Coiled coil</keyword>
<feature type="coiled-coil region" evidence="1">
    <location>
        <begin position="671"/>
        <end position="960"/>
    </location>
</feature>
<feature type="region of interest" description="Disordered" evidence="2">
    <location>
        <begin position="1"/>
        <end position="24"/>
    </location>
</feature>
<comment type="caution">
    <text evidence="3">The sequence shown here is derived from an EMBL/GenBank/DDBJ whole genome shotgun (WGS) entry which is preliminary data.</text>
</comment>
<dbReference type="AlphaFoldDB" id="A0A1J4L3N4"/>
<sequence>MSQNSVSFASGSPTRQPKKSPQSMDLYTIQLKEENLLLKDEIESLKTQLSRVESDLMPELQKLHLKNRELTSQLLESNKRCENFQNRLKLSQNKCQEMENKIINNEGAYSVFQNEKEVILQKCADQQKKNEQMTKEIKELKEKNEESQRALTQFLNHFSSLSGIHVSTLSDVITVYGKMENDKHINNNKKKDLDVSQEEIQKLTEKNKKYKELIKKVQAQNKNVTNQLEKQTKELQQHKNNEKRENEILENQLQETLNQLETEKLTHFDFEKQLNRAYQENEFLKRDLHKKENQIEELNQKLTQLDELDRLKKEITEKESIERDLLNKIHEHKQLFSQLQESYNANMVKLTSVTKSKKHLKTRLSKIENEFKAKLIDATNSISACELKIRSLEDDRQSLITQLQAARASHAEANSAYNSVRHNSQQYEQSISLIQEQTERQKHELAKLIDDKQNLIGIIRKQTQALNKYDQILHDEEGKIKSLKNQMKKYETEKQLKEKEEIPEQKFLYLLNNYLIQRINNDSLHDQLLAIVVDQVSPYINRISSIFNIIIQNLNEPQTQPKEIIVEKVITKNDKLYSILESLLYGFHSILTNSDTQKFGKDELLSFITNESAKIESLLKDHELVEPQFMSMDFLFNGSFESRKNALEKMSKDGWSSSDTFSLFCVLFLTNIALNKELKKLQSQCNDFEQIQDTLECTNSKEVIKLIKKMANKLKKAKQQNKSLLDEIQSSSSIFPQNEELQNDIHVKQLEINNMQKELSKSQKENQALKHHLNAFEHHNNELQKDYNQQREDHRNQLDQLEKALEERTKECRDLVNKLSLSNTTIATLKKNLDENAENHQNQISALESKIGELIQQNKSKRKQLKNKMKTNSQNYQKEIKNLAQAQALAENKLNESIQNSKKLCNDKEILVKRLAESVEKSEKRNQKMLSDISHLNIIKKTLEMKLESLSDQIKREEQMSNTKFEFRVMAEETRHQEELAKMKAKYLTERDHVIIHVLNCFNELSQFESEDINVPEFENVVSQVGKDYLKMKQNNSNIYH</sequence>
<evidence type="ECO:0000313" key="4">
    <source>
        <dbReference type="Proteomes" id="UP000179807"/>
    </source>
</evidence>
<evidence type="ECO:0000313" key="3">
    <source>
        <dbReference type="EMBL" id="OHT17680.1"/>
    </source>
</evidence>
<proteinExistence type="predicted"/>
<keyword evidence="4" id="KW-1185">Reference proteome</keyword>
<feature type="coiled-coil region" evidence="1">
    <location>
        <begin position="435"/>
        <end position="500"/>
    </location>
</feature>
<feature type="coiled-coil region" evidence="1">
    <location>
        <begin position="186"/>
        <end position="409"/>
    </location>
</feature>
<dbReference type="RefSeq" id="XP_068370816.1">
    <property type="nucleotide sequence ID" value="XM_068489835.1"/>
</dbReference>
<reference evidence="3" key="1">
    <citation type="submission" date="2016-10" db="EMBL/GenBank/DDBJ databases">
        <authorList>
            <person name="Benchimol M."/>
            <person name="Almeida L.G."/>
            <person name="Vasconcelos A.T."/>
            <person name="Perreira-Neves A."/>
            <person name="Rosa I.A."/>
            <person name="Tasca T."/>
            <person name="Bogo M.R."/>
            <person name="de Souza W."/>
        </authorList>
    </citation>
    <scope>NUCLEOTIDE SEQUENCE [LARGE SCALE GENOMIC DNA]</scope>
    <source>
        <strain evidence="3">K</strain>
    </source>
</reference>
<accession>A0A1J4L3N4</accession>
<dbReference type="EMBL" id="MLAK01000001">
    <property type="protein sequence ID" value="OHT17680.1"/>
    <property type="molecule type" value="Genomic_DNA"/>
</dbReference>
<dbReference type="Proteomes" id="UP000179807">
    <property type="component" value="Unassembled WGS sequence"/>
</dbReference>
<gene>
    <name evidence="3" type="ORF">TRFO_00982</name>
</gene>
<evidence type="ECO:0000256" key="2">
    <source>
        <dbReference type="SAM" id="MobiDB-lite"/>
    </source>
</evidence>
<feature type="coiled-coil region" evidence="1">
    <location>
        <begin position="28"/>
        <end position="157"/>
    </location>
</feature>
<dbReference type="GeneID" id="94824539"/>